<proteinExistence type="predicted"/>
<feature type="compositionally biased region" description="Low complexity" evidence="2">
    <location>
        <begin position="100"/>
        <end position="109"/>
    </location>
</feature>
<feature type="region of interest" description="Disordered" evidence="2">
    <location>
        <begin position="69"/>
        <end position="142"/>
    </location>
</feature>
<gene>
    <name evidence="3" type="ORF">AKJ08_0781</name>
</gene>
<evidence type="ECO:0000313" key="3">
    <source>
        <dbReference type="EMBL" id="AKU90394.1"/>
    </source>
</evidence>
<keyword evidence="1" id="KW-0175">Coiled coil</keyword>
<dbReference type="AlphaFoldDB" id="A0A0K1PB93"/>
<dbReference type="Proteomes" id="UP000055590">
    <property type="component" value="Chromosome"/>
</dbReference>
<name>A0A0K1PB93_9BACT</name>
<evidence type="ECO:0000256" key="1">
    <source>
        <dbReference type="SAM" id="Coils"/>
    </source>
</evidence>
<feature type="coiled-coil region" evidence="1">
    <location>
        <begin position="34"/>
        <end position="67"/>
    </location>
</feature>
<dbReference type="EMBL" id="CP012332">
    <property type="protein sequence ID" value="AKU90394.1"/>
    <property type="molecule type" value="Genomic_DNA"/>
</dbReference>
<keyword evidence="4" id="KW-1185">Reference proteome</keyword>
<dbReference type="STRING" id="1391653.AKJ08_0781"/>
<protein>
    <submittedName>
        <fullName evidence="3">Uncharacterized protein</fullName>
    </submittedName>
</protein>
<sequence>MASDSKNDRPGEHVPAAYAEKAMSSLLRLHDELVEEKERRIDLYRRLMDREQQLAELRAYVQLLEAEASRQASVPRLPAPEAPASPRRLEAPAPVRALADEAPAEVAEAADSREPEPAPVPGGPAPTVAWIPANAGRGRGAR</sequence>
<reference evidence="3 4" key="1">
    <citation type="submission" date="2015-08" db="EMBL/GenBank/DDBJ databases">
        <authorList>
            <person name="Babu N.S."/>
            <person name="Beckwith C.J."/>
            <person name="Beseler K.G."/>
            <person name="Brison A."/>
            <person name="Carone J.V."/>
            <person name="Caskin T.P."/>
            <person name="Diamond M."/>
            <person name="Durham M.E."/>
            <person name="Foxe J.M."/>
            <person name="Go M."/>
            <person name="Henderson B.A."/>
            <person name="Jones I.B."/>
            <person name="McGettigan J.A."/>
            <person name="Micheletti S.J."/>
            <person name="Nasrallah M.E."/>
            <person name="Ortiz D."/>
            <person name="Piller C.R."/>
            <person name="Privatt S.R."/>
            <person name="Schneider S.L."/>
            <person name="Sharp S."/>
            <person name="Smith T.C."/>
            <person name="Stanton J.D."/>
            <person name="Ullery H.E."/>
            <person name="Wilson R.J."/>
            <person name="Serrano M.G."/>
            <person name="Buck G."/>
            <person name="Lee V."/>
            <person name="Wang Y."/>
            <person name="Carvalho R."/>
            <person name="Voegtly L."/>
            <person name="Shi R."/>
            <person name="Duckworth R."/>
            <person name="Johnson A."/>
            <person name="Loviza R."/>
            <person name="Walstead R."/>
            <person name="Shah Z."/>
            <person name="Kiflezghi M."/>
            <person name="Wade K."/>
            <person name="Ball S.L."/>
            <person name="Bradley K.W."/>
            <person name="Asai D.J."/>
            <person name="Bowman C.A."/>
            <person name="Russell D.A."/>
            <person name="Pope W.H."/>
            <person name="Jacobs-Sera D."/>
            <person name="Hendrix R.W."/>
            <person name="Hatfull G.F."/>
        </authorList>
    </citation>
    <scope>NUCLEOTIDE SEQUENCE [LARGE SCALE GENOMIC DNA]</scope>
    <source>
        <strain evidence="3 4">DSM 27710</strain>
    </source>
</reference>
<accession>A0A0K1PB93</accession>
<dbReference type="KEGG" id="vin:AKJ08_0781"/>
<organism evidence="3 4">
    <name type="scientific">Vulgatibacter incomptus</name>
    <dbReference type="NCBI Taxonomy" id="1391653"/>
    <lineage>
        <taxon>Bacteria</taxon>
        <taxon>Pseudomonadati</taxon>
        <taxon>Myxococcota</taxon>
        <taxon>Myxococcia</taxon>
        <taxon>Myxococcales</taxon>
        <taxon>Cystobacterineae</taxon>
        <taxon>Vulgatibacteraceae</taxon>
        <taxon>Vulgatibacter</taxon>
    </lineage>
</organism>
<evidence type="ECO:0000256" key="2">
    <source>
        <dbReference type="SAM" id="MobiDB-lite"/>
    </source>
</evidence>
<evidence type="ECO:0000313" key="4">
    <source>
        <dbReference type="Proteomes" id="UP000055590"/>
    </source>
</evidence>